<protein>
    <recommendedName>
        <fullName evidence="7">Carboxypeptidase</fullName>
        <ecNumber evidence="7">3.4.16.-</ecNumber>
    </recommendedName>
</protein>
<dbReference type="Gene3D" id="3.40.50.1820">
    <property type="entry name" value="alpha/beta hydrolase"/>
    <property type="match status" value="1"/>
</dbReference>
<dbReference type="SUPFAM" id="SSF53474">
    <property type="entry name" value="alpha/beta-Hydrolases"/>
    <property type="match status" value="1"/>
</dbReference>
<evidence type="ECO:0000256" key="5">
    <source>
        <dbReference type="ARBA" id="ARBA00022801"/>
    </source>
</evidence>
<dbReference type="AlphaFoldDB" id="J4G6V1"/>
<dbReference type="PROSITE" id="PS00560">
    <property type="entry name" value="CARBOXYPEPT_SER_HIS"/>
    <property type="match status" value="1"/>
</dbReference>
<dbReference type="OrthoDB" id="443318at2759"/>
<organism evidence="8 9">
    <name type="scientific">Fibroporia radiculosa</name>
    <dbReference type="NCBI Taxonomy" id="599839"/>
    <lineage>
        <taxon>Eukaryota</taxon>
        <taxon>Fungi</taxon>
        <taxon>Dikarya</taxon>
        <taxon>Basidiomycota</taxon>
        <taxon>Agaricomycotina</taxon>
        <taxon>Agaricomycetes</taxon>
        <taxon>Polyporales</taxon>
        <taxon>Fibroporiaceae</taxon>
        <taxon>Fibroporia</taxon>
    </lineage>
</organism>
<evidence type="ECO:0000313" key="8">
    <source>
        <dbReference type="EMBL" id="CCM02038.1"/>
    </source>
</evidence>
<evidence type="ECO:0000256" key="1">
    <source>
        <dbReference type="ARBA" id="ARBA00009431"/>
    </source>
</evidence>
<comment type="similarity">
    <text evidence="1 7">Belongs to the peptidase S10 family.</text>
</comment>
<dbReference type="EC" id="3.4.16.-" evidence="7"/>
<evidence type="ECO:0000256" key="7">
    <source>
        <dbReference type="RuleBase" id="RU361156"/>
    </source>
</evidence>
<dbReference type="PANTHER" id="PTHR11802">
    <property type="entry name" value="SERINE PROTEASE FAMILY S10 SERINE CARBOXYPEPTIDASE"/>
    <property type="match status" value="1"/>
</dbReference>
<keyword evidence="6" id="KW-0325">Glycoprotein</keyword>
<dbReference type="PROSITE" id="PS00131">
    <property type="entry name" value="CARBOXYPEPT_SER_SER"/>
    <property type="match status" value="1"/>
</dbReference>
<dbReference type="InterPro" id="IPR033124">
    <property type="entry name" value="Ser_caboxypep_his_AS"/>
</dbReference>
<reference evidence="8 9" key="1">
    <citation type="journal article" date="2012" name="Appl. Environ. Microbiol.">
        <title>Short-read sequencing for genomic analysis of the brown rot fungus Fibroporia radiculosa.</title>
        <authorList>
            <person name="Tang J.D."/>
            <person name="Perkins A.D."/>
            <person name="Sonstegard T.S."/>
            <person name="Schroeder S.G."/>
            <person name="Burgess S.C."/>
            <person name="Diehl S.V."/>
        </authorList>
    </citation>
    <scope>NUCLEOTIDE SEQUENCE [LARGE SCALE GENOMIC DNA]</scope>
    <source>
        <strain evidence="8 9">TFFH 294</strain>
    </source>
</reference>
<feature type="signal peptide" evidence="7">
    <location>
        <begin position="1"/>
        <end position="19"/>
    </location>
</feature>
<dbReference type="Gene3D" id="1.10.287.410">
    <property type="match status" value="1"/>
</dbReference>
<dbReference type="Pfam" id="PF00450">
    <property type="entry name" value="Peptidase_S10"/>
    <property type="match status" value="1"/>
</dbReference>
<dbReference type="GO" id="GO:0004185">
    <property type="term" value="F:serine-type carboxypeptidase activity"/>
    <property type="evidence" value="ECO:0007669"/>
    <property type="project" value="UniProtKB-UniRule"/>
</dbReference>
<dbReference type="InterPro" id="IPR018202">
    <property type="entry name" value="Ser_caboxypep_ser_AS"/>
</dbReference>
<feature type="chain" id="PRO_5005136825" description="Carboxypeptidase" evidence="7">
    <location>
        <begin position="20"/>
        <end position="504"/>
    </location>
</feature>
<dbReference type="PANTHER" id="PTHR11802:SF113">
    <property type="entry name" value="SERINE CARBOXYPEPTIDASE CTSA-4.1"/>
    <property type="match status" value="1"/>
</dbReference>
<dbReference type="Proteomes" id="UP000006352">
    <property type="component" value="Unassembled WGS sequence"/>
</dbReference>
<dbReference type="RefSeq" id="XP_012181321.1">
    <property type="nucleotide sequence ID" value="XM_012325931.1"/>
</dbReference>
<dbReference type="HOGENOM" id="CLU_008523_10_4_1"/>
<evidence type="ECO:0000256" key="2">
    <source>
        <dbReference type="ARBA" id="ARBA00022645"/>
    </source>
</evidence>
<evidence type="ECO:0000313" key="9">
    <source>
        <dbReference type="Proteomes" id="UP000006352"/>
    </source>
</evidence>
<accession>J4G6V1</accession>
<sequence>MLSAFLLTVATFAVAAANAAQTRLSPPPYLNGLSVNGSVFEPYNTSSFVPLEDLSLLSITDFTTLRHPVFPQHSVRVKKSNFCDGSVAAYTGYIDVQARHLFFYFFESRHDPDTDDVLFWTNGGPGCSSSSGVFMELGPCKLNSPTNLTYNPYSWNERANVFFIDQPVGVGFSYAEYGETVTTTPEAAKDVAAFVAIFFEHFSKFKGRGFHMAGESYGGRYIPVFASAVYDQNTKLIEAGMTPINLTSIMIGNGLTNWATMIPSYYEIQCSNPLAAPVQDISTCVRMKQALGRCEDMLKTSCLDKFESIDCNGALLFCLAELDAPYYARNYNPYYLGRQCDGGVDDTMCYPITKDISAYLSRTDIRTLLGVDPSVPQTWVGCKKEIFDAFLAKQDELFQTQLYIAALLERGVRALIYVGANDYVCNWCAVTFDFMCPFCEWTGQDKFAAQPLIDWYVDGEIAGATRSSGNFTFASIYGAGHLAPYDKPKASMEMINRWMANQEL</sequence>
<dbReference type="InParanoid" id="J4G6V1"/>
<dbReference type="STRING" id="599839.J4G6V1"/>
<dbReference type="GO" id="GO:0000324">
    <property type="term" value="C:fungal-type vacuole"/>
    <property type="evidence" value="ECO:0007669"/>
    <property type="project" value="TreeGrafter"/>
</dbReference>
<dbReference type="PRINTS" id="PR00724">
    <property type="entry name" value="CRBOXYPTASEC"/>
</dbReference>
<dbReference type="GeneID" id="24096949"/>
<keyword evidence="9" id="KW-1185">Reference proteome</keyword>
<name>J4G6V1_9APHY</name>
<dbReference type="MEROPS" id="S10.001"/>
<keyword evidence="5 7" id="KW-0378">Hydrolase</keyword>
<dbReference type="EMBL" id="HE797060">
    <property type="protein sequence ID" value="CCM02038.1"/>
    <property type="molecule type" value="Genomic_DNA"/>
</dbReference>
<keyword evidence="3 7" id="KW-0645">Protease</keyword>
<evidence type="ECO:0000256" key="4">
    <source>
        <dbReference type="ARBA" id="ARBA00022729"/>
    </source>
</evidence>
<keyword evidence="2 7" id="KW-0121">Carboxypeptidase</keyword>
<dbReference type="InterPro" id="IPR001563">
    <property type="entry name" value="Peptidase_S10"/>
</dbReference>
<keyword evidence="4 7" id="KW-0732">Signal</keyword>
<evidence type="ECO:0000256" key="3">
    <source>
        <dbReference type="ARBA" id="ARBA00022670"/>
    </source>
</evidence>
<dbReference type="GO" id="GO:0006508">
    <property type="term" value="P:proteolysis"/>
    <property type="evidence" value="ECO:0007669"/>
    <property type="project" value="UniProtKB-KW"/>
</dbReference>
<evidence type="ECO:0000256" key="6">
    <source>
        <dbReference type="ARBA" id="ARBA00023180"/>
    </source>
</evidence>
<proteinExistence type="inferred from homology"/>
<gene>
    <name evidence="8" type="ORF">FIBRA_04114</name>
</gene>
<dbReference type="InterPro" id="IPR029058">
    <property type="entry name" value="AB_hydrolase_fold"/>
</dbReference>